<dbReference type="Gene3D" id="3.60.21.10">
    <property type="match status" value="1"/>
</dbReference>
<dbReference type="Pfam" id="PF00149">
    <property type="entry name" value="Metallophos"/>
    <property type="match status" value="1"/>
</dbReference>
<dbReference type="PANTHER" id="PTHR37844">
    <property type="entry name" value="SER/THR PROTEIN PHOSPHATASE SUPERFAMILY (AFU_ORTHOLOGUE AFUA_1G14840)"/>
    <property type="match status" value="1"/>
</dbReference>
<dbReference type="GO" id="GO:0016787">
    <property type="term" value="F:hydrolase activity"/>
    <property type="evidence" value="ECO:0007669"/>
    <property type="project" value="InterPro"/>
</dbReference>
<accession>A0A0F9WD07</accession>
<name>A0A0F9WD07_9ZZZZ</name>
<dbReference type="InterPro" id="IPR029052">
    <property type="entry name" value="Metallo-depent_PP-like"/>
</dbReference>
<dbReference type="EMBL" id="LAZR01000299">
    <property type="protein sequence ID" value="KKN76103.1"/>
    <property type="molecule type" value="Genomic_DNA"/>
</dbReference>
<reference evidence="2" key="1">
    <citation type="journal article" date="2015" name="Nature">
        <title>Complex archaea that bridge the gap between prokaryotes and eukaryotes.</title>
        <authorList>
            <person name="Spang A."/>
            <person name="Saw J.H."/>
            <person name="Jorgensen S.L."/>
            <person name="Zaremba-Niedzwiedzka K."/>
            <person name="Martijn J."/>
            <person name="Lind A.E."/>
            <person name="van Eijk R."/>
            <person name="Schleper C."/>
            <person name="Guy L."/>
            <person name="Ettema T.J."/>
        </authorList>
    </citation>
    <scope>NUCLEOTIDE SEQUENCE</scope>
</reference>
<feature type="domain" description="Calcineurin-like phosphoesterase" evidence="1">
    <location>
        <begin position="13"/>
        <end position="200"/>
    </location>
</feature>
<sequence>MSDLHLECSDFVVEKNGDVLVLAGDIFTGHSAERFEIFLDRTMALGYQAVLFVLGNHEGYGWSISEAKEFLRTLEDEHDRFCFLDQDVVTIDGQRFVGATLWSNPAQNAHIQARLYINDYRSIRGWTIDDHVNAHWKDLNYLLKVIKEGDVVITHFPPTFNGVDRARFAGDVLNSWFVNDMNLMIREMKPKLWISGHTHHVWDEMVGVTRDVGNCRGYTRADHGTGLMVGEVFTFNPTRAIKIEITDSRSIGAAS</sequence>
<dbReference type="PANTHER" id="PTHR37844:SF2">
    <property type="entry name" value="SER_THR PROTEIN PHOSPHATASE SUPERFAMILY (AFU_ORTHOLOGUE AFUA_1G14840)"/>
    <property type="match status" value="1"/>
</dbReference>
<dbReference type="AlphaFoldDB" id="A0A0F9WD07"/>
<evidence type="ECO:0000313" key="2">
    <source>
        <dbReference type="EMBL" id="KKN76103.1"/>
    </source>
</evidence>
<protein>
    <recommendedName>
        <fullName evidence="1">Calcineurin-like phosphoesterase domain-containing protein</fullName>
    </recommendedName>
</protein>
<evidence type="ECO:0000259" key="1">
    <source>
        <dbReference type="Pfam" id="PF00149"/>
    </source>
</evidence>
<gene>
    <name evidence="2" type="ORF">LCGC14_0372980</name>
</gene>
<comment type="caution">
    <text evidence="2">The sequence shown here is derived from an EMBL/GenBank/DDBJ whole genome shotgun (WGS) entry which is preliminary data.</text>
</comment>
<organism evidence="2">
    <name type="scientific">marine sediment metagenome</name>
    <dbReference type="NCBI Taxonomy" id="412755"/>
    <lineage>
        <taxon>unclassified sequences</taxon>
        <taxon>metagenomes</taxon>
        <taxon>ecological metagenomes</taxon>
    </lineage>
</organism>
<dbReference type="SUPFAM" id="SSF56300">
    <property type="entry name" value="Metallo-dependent phosphatases"/>
    <property type="match status" value="1"/>
</dbReference>
<proteinExistence type="predicted"/>
<dbReference type="InterPro" id="IPR004843">
    <property type="entry name" value="Calcineurin-like_PHP"/>
</dbReference>